<keyword evidence="6" id="KW-1185">Reference proteome</keyword>
<feature type="domain" description="Glycosyltransferase 2-like" evidence="4">
    <location>
        <begin position="6"/>
        <end position="170"/>
    </location>
</feature>
<dbReference type="Proteomes" id="UP000318995">
    <property type="component" value="Unassembled WGS sequence"/>
</dbReference>
<dbReference type="GO" id="GO:0009247">
    <property type="term" value="P:glycolipid biosynthetic process"/>
    <property type="evidence" value="ECO:0007669"/>
    <property type="project" value="TreeGrafter"/>
</dbReference>
<dbReference type="GO" id="GO:0004582">
    <property type="term" value="F:dolichyl-phosphate beta-D-mannosyltransferase activity"/>
    <property type="evidence" value="ECO:0007669"/>
    <property type="project" value="InterPro"/>
</dbReference>
<protein>
    <submittedName>
        <fullName evidence="5">Undecaprenyl-phosphate mannosyltransferase</fullName>
        <ecNumber evidence="5">2.4.1.54</ecNumber>
    </submittedName>
</protein>
<dbReference type="GO" id="GO:0047267">
    <property type="term" value="F:undecaprenyl-phosphate mannosyltransferase activity"/>
    <property type="evidence" value="ECO:0007669"/>
    <property type="project" value="UniProtKB-EC"/>
</dbReference>
<dbReference type="Pfam" id="PF00535">
    <property type="entry name" value="Glycos_transf_2"/>
    <property type="match status" value="1"/>
</dbReference>
<dbReference type="EMBL" id="SJPH01000002">
    <property type="protein sequence ID" value="TWT47739.1"/>
    <property type="molecule type" value="Genomic_DNA"/>
</dbReference>
<dbReference type="SUPFAM" id="SSF53448">
    <property type="entry name" value="Nucleotide-diphospho-sugar transferases"/>
    <property type="match status" value="1"/>
</dbReference>
<dbReference type="RefSeq" id="WP_146572557.1">
    <property type="nucleotide sequence ID" value="NZ_SJPH01000002.1"/>
</dbReference>
<evidence type="ECO:0000259" key="4">
    <source>
        <dbReference type="Pfam" id="PF00535"/>
    </source>
</evidence>
<dbReference type="InterPro" id="IPR001173">
    <property type="entry name" value="Glyco_trans_2-like"/>
</dbReference>
<organism evidence="5 6">
    <name type="scientific">Botrimarina hoheduenensis</name>
    <dbReference type="NCBI Taxonomy" id="2528000"/>
    <lineage>
        <taxon>Bacteria</taxon>
        <taxon>Pseudomonadati</taxon>
        <taxon>Planctomycetota</taxon>
        <taxon>Planctomycetia</taxon>
        <taxon>Pirellulales</taxon>
        <taxon>Lacipirellulaceae</taxon>
        <taxon>Botrimarina</taxon>
    </lineage>
</organism>
<keyword evidence="3 5" id="KW-0808">Transferase</keyword>
<evidence type="ECO:0000313" key="6">
    <source>
        <dbReference type="Proteomes" id="UP000318995"/>
    </source>
</evidence>
<sequence>MAQTLVAIATYNEIENLPTLVEAVLARVPQAEVLIVDDNSPDGTGAWAAQRAKADPRVRLLSRQGKLGLGSATLAAMRVAIDEGYDVVATLDADWSHPPDRLPKLLELIDAGADVAIGSRYVAGGAIVDWPLQRRLASRFVNTAARWLLWLPTQDCSGAFRAYRVDALRRLDFTQLRCTGYAYLEEILWRLKQSGARFAEAPITFTERRAGASKINRSEVYAAARLLVRLGAIEWFGSRRS</sequence>
<dbReference type="CDD" id="cd06442">
    <property type="entry name" value="DPM1_like"/>
    <property type="match status" value="1"/>
</dbReference>
<keyword evidence="2 5" id="KW-0328">Glycosyltransferase</keyword>
<dbReference type="FunFam" id="3.90.550.10:FF:000122">
    <property type="entry name" value="Dolichol-phosphate mannosyltransferase subunit 1"/>
    <property type="match status" value="1"/>
</dbReference>
<reference evidence="5 6" key="1">
    <citation type="submission" date="2019-02" db="EMBL/GenBank/DDBJ databases">
        <title>Deep-cultivation of Planctomycetes and their phenomic and genomic characterization uncovers novel biology.</title>
        <authorList>
            <person name="Wiegand S."/>
            <person name="Jogler M."/>
            <person name="Boedeker C."/>
            <person name="Pinto D."/>
            <person name="Vollmers J."/>
            <person name="Rivas-Marin E."/>
            <person name="Kohn T."/>
            <person name="Peeters S.H."/>
            <person name="Heuer A."/>
            <person name="Rast P."/>
            <person name="Oberbeckmann S."/>
            <person name="Bunk B."/>
            <person name="Jeske O."/>
            <person name="Meyerdierks A."/>
            <person name="Storesund J.E."/>
            <person name="Kallscheuer N."/>
            <person name="Luecker S."/>
            <person name="Lage O.M."/>
            <person name="Pohl T."/>
            <person name="Merkel B.J."/>
            <person name="Hornburger P."/>
            <person name="Mueller R.-W."/>
            <person name="Bruemmer F."/>
            <person name="Labrenz M."/>
            <person name="Spormann A.M."/>
            <person name="Op Den Camp H."/>
            <person name="Overmann J."/>
            <person name="Amann R."/>
            <person name="Jetten M.S.M."/>
            <person name="Mascher T."/>
            <person name="Medema M.H."/>
            <person name="Devos D.P."/>
            <person name="Kaster A.-K."/>
            <person name="Ovreas L."/>
            <person name="Rohde M."/>
            <person name="Galperin M.Y."/>
            <person name="Jogler C."/>
        </authorList>
    </citation>
    <scope>NUCLEOTIDE SEQUENCE [LARGE SCALE GENOMIC DNA]</scope>
    <source>
        <strain evidence="5 6">Pla111</strain>
    </source>
</reference>
<dbReference type="PANTHER" id="PTHR43398:SF1">
    <property type="entry name" value="DOLICHOL-PHOSPHATE MANNOSYLTRANSFERASE SUBUNIT 1"/>
    <property type="match status" value="1"/>
</dbReference>
<comment type="similarity">
    <text evidence="1">Belongs to the glycosyltransferase 2 family.</text>
</comment>
<dbReference type="PANTHER" id="PTHR43398">
    <property type="entry name" value="DOLICHOL-PHOSPHATE MANNOSYLTRANSFERASE SUBUNIT 1"/>
    <property type="match status" value="1"/>
</dbReference>
<accession>A0A5C5WCB9</accession>
<dbReference type="InterPro" id="IPR029044">
    <property type="entry name" value="Nucleotide-diphossugar_trans"/>
</dbReference>
<dbReference type="Gene3D" id="3.90.550.10">
    <property type="entry name" value="Spore Coat Polysaccharide Biosynthesis Protein SpsA, Chain A"/>
    <property type="match status" value="1"/>
</dbReference>
<evidence type="ECO:0000256" key="2">
    <source>
        <dbReference type="ARBA" id="ARBA00022676"/>
    </source>
</evidence>
<evidence type="ECO:0000313" key="5">
    <source>
        <dbReference type="EMBL" id="TWT47739.1"/>
    </source>
</evidence>
<dbReference type="EC" id="2.4.1.54" evidence="5"/>
<dbReference type="OrthoDB" id="9810303at2"/>
<evidence type="ECO:0000256" key="1">
    <source>
        <dbReference type="ARBA" id="ARBA00006739"/>
    </source>
</evidence>
<comment type="caution">
    <text evidence="5">The sequence shown here is derived from an EMBL/GenBank/DDBJ whole genome shotgun (WGS) entry which is preliminary data.</text>
</comment>
<proteinExistence type="inferred from homology"/>
<gene>
    <name evidence="5" type="ORF">Pla111_13590</name>
</gene>
<evidence type="ECO:0000256" key="3">
    <source>
        <dbReference type="ARBA" id="ARBA00022679"/>
    </source>
</evidence>
<name>A0A5C5WCB9_9BACT</name>
<dbReference type="AlphaFoldDB" id="A0A5C5WCB9"/>
<dbReference type="InterPro" id="IPR039528">
    <property type="entry name" value="DPM1-like"/>
</dbReference>
<dbReference type="GO" id="GO:0016020">
    <property type="term" value="C:membrane"/>
    <property type="evidence" value="ECO:0007669"/>
    <property type="project" value="GOC"/>
</dbReference>